<protein>
    <submittedName>
        <fullName evidence="2">Reverse transcriptase-like protein</fullName>
    </submittedName>
</protein>
<dbReference type="InterPro" id="IPR002156">
    <property type="entry name" value="RNaseH_domain"/>
</dbReference>
<comment type="caution">
    <text evidence="2">The sequence shown here is derived from an EMBL/GenBank/DDBJ whole genome shotgun (WGS) entry which is preliminary data.</text>
</comment>
<accession>A0AAE3SFC9</accession>
<reference evidence="2" key="1">
    <citation type="submission" date="2022-10" db="EMBL/GenBank/DDBJ databases">
        <authorList>
            <person name="Yu W.X."/>
        </authorList>
    </citation>
    <scope>NUCLEOTIDE SEQUENCE</scope>
    <source>
        <strain evidence="2">AAT</strain>
    </source>
</reference>
<evidence type="ECO:0000313" key="3">
    <source>
        <dbReference type="Proteomes" id="UP001209229"/>
    </source>
</evidence>
<dbReference type="Gene3D" id="3.30.420.10">
    <property type="entry name" value="Ribonuclease H-like superfamily/Ribonuclease H"/>
    <property type="match status" value="1"/>
</dbReference>
<keyword evidence="3" id="KW-1185">Reference proteome</keyword>
<dbReference type="EMBL" id="JAPDPJ010000021">
    <property type="protein sequence ID" value="MCW3786947.1"/>
    <property type="molecule type" value="Genomic_DNA"/>
</dbReference>
<dbReference type="AlphaFoldDB" id="A0AAE3SFC9"/>
<proteinExistence type="predicted"/>
<gene>
    <name evidence="2" type="ORF">OM075_10740</name>
</gene>
<dbReference type="PROSITE" id="PS50879">
    <property type="entry name" value="RNASE_H_1"/>
    <property type="match status" value="1"/>
</dbReference>
<dbReference type="InterPro" id="IPR036397">
    <property type="entry name" value="RNaseH_sf"/>
</dbReference>
<dbReference type="Proteomes" id="UP001209229">
    <property type="component" value="Unassembled WGS sequence"/>
</dbReference>
<dbReference type="GO" id="GO:0004523">
    <property type="term" value="F:RNA-DNA hybrid ribonuclease activity"/>
    <property type="evidence" value="ECO:0007669"/>
    <property type="project" value="InterPro"/>
</dbReference>
<dbReference type="SUPFAM" id="SSF53098">
    <property type="entry name" value="Ribonuclease H-like"/>
    <property type="match status" value="1"/>
</dbReference>
<dbReference type="Pfam" id="PF00075">
    <property type="entry name" value="RNase_H"/>
    <property type="match status" value="1"/>
</dbReference>
<evidence type="ECO:0000313" key="2">
    <source>
        <dbReference type="EMBL" id="MCW3786947.1"/>
    </source>
</evidence>
<feature type="domain" description="RNase H type-1" evidence="1">
    <location>
        <begin position="1"/>
        <end position="157"/>
    </location>
</feature>
<keyword evidence="2" id="KW-0548">Nucleotidyltransferase</keyword>
<organism evidence="2 3">
    <name type="scientific">Plebeiibacterium sediminum</name>
    <dbReference type="NCBI Taxonomy" id="2992112"/>
    <lineage>
        <taxon>Bacteria</taxon>
        <taxon>Pseudomonadati</taxon>
        <taxon>Bacteroidota</taxon>
        <taxon>Bacteroidia</taxon>
        <taxon>Marinilabiliales</taxon>
        <taxon>Marinilabiliaceae</taxon>
        <taxon>Plebeiibacterium</taxon>
    </lineage>
</organism>
<dbReference type="GO" id="GO:0003964">
    <property type="term" value="F:RNA-directed DNA polymerase activity"/>
    <property type="evidence" value="ECO:0007669"/>
    <property type="project" value="UniProtKB-KW"/>
</dbReference>
<dbReference type="InterPro" id="IPR012337">
    <property type="entry name" value="RNaseH-like_sf"/>
</dbReference>
<keyword evidence="2" id="KW-0695">RNA-directed DNA polymerase</keyword>
<evidence type="ECO:0000259" key="1">
    <source>
        <dbReference type="PROSITE" id="PS50879"/>
    </source>
</evidence>
<sequence>MHNPVYLFTDVSVNPKSKIGYGAILYTEDVNQSIEELKSQVKLNQFTDTSSTKLELENLLWGLSLVTEKGFSKIIVHTDSQNVLSLLNRRKRLEDNNYQTKGNKQVNHHQLYKAFFEFYDTYHIEIVKIKGHQPGRDKSTLESIFTLVDRASRQALRKGV</sequence>
<keyword evidence="2" id="KW-0808">Transferase</keyword>
<dbReference type="RefSeq" id="WP_301190512.1">
    <property type="nucleotide sequence ID" value="NZ_JAPDPJ010000021.1"/>
</dbReference>
<dbReference type="GO" id="GO:0003676">
    <property type="term" value="F:nucleic acid binding"/>
    <property type="evidence" value="ECO:0007669"/>
    <property type="project" value="InterPro"/>
</dbReference>
<name>A0AAE3SFC9_9BACT</name>